<keyword evidence="3" id="KW-1185">Reference proteome</keyword>
<dbReference type="AlphaFoldDB" id="A0AAE1GH64"/>
<feature type="compositionally biased region" description="Low complexity" evidence="1">
    <location>
        <begin position="22"/>
        <end position="31"/>
    </location>
</feature>
<name>A0AAE1GH64_PETCI</name>
<organism evidence="2 3">
    <name type="scientific">Petrolisthes cinctipes</name>
    <name type="common">Flat porcelain crab</name>
    <dbReference type="NCBI Taxonomy" id="88211"/>
    <lineage>
        <taxon>Eukaryota</taxon>
        <taxon>Metazoa</taxon>
        <taxon>Ecdysozoa</taxon>
        <taxon>Arthropoda</taxon>
        <taxon>Crustacea</taxon>
        <taxon>Multicrustacea</taxon>
        <taxon>Malacostraca</taxon>
        <taxon>Eumalacostraca</taxon>
        <taxon>Eucarida</taxon>
        <taxon>Decapoda</taxon>
        <taxon>Pleocyemata</taxon>
        <taxon>Anomura</taxon>
        <taxon>Galatheoidea</taxon>
        <taxon>Porcellanidae</taxon>
        <taxon>Petrolisthes</taxon>
    </lineage>
</organism>
<evidence type="ECO:0000313" key="3">
    <source>
        <dbReference type="Proteomes" id="UP001286313"/>
    </source>
</evidence>
<feature type="region of interest" description="Disordered" evidence="1">
    <location>
        <begin position="1"/>
        <end position="63"/>
    </location>
</feature>
<proteinExistence type="predicted"/>
<feature type="compositionally biased region" description="Polar residues" evidence="1">
    <location>
        <begin position="46"/>
        <end position="63"/>
    </location>
</feature>
<accession>A0AAE1GH64</accession>
<sequence length="104" mass="10729">MEEDTNASSCSTSITTKDDTTDSTAASSLLESTHEPPVAGTAVHDSATTTSSVPAQLPPATSTDSLASVDVEVMETGDDTTTYPSLGLIFEPHTSTCMSQPCKE</sequence>
<dbReference type="Proteomes" id="UP001286313">
    <property type="component" value="Unassembled WGS sequence"/>
</dbReference>
<dbReference type="EMBL" id="JAWQEG010000302">
    <property type="protein sequence ID" value="KAK3891830.1"/>
    <property type="molecule type" value="Genomic_DNA"/>
</dbReference>
<protein>
    <submittedName>
        <fullName evidence="2">Uncharacterized protein</fullName>
    </submittedName>
</protein>
<reference evidence="2" key="1">
    <citation type="submission" date="2023-10" db="EMBL/GenBank/DDBJ databases">
        <title>Genome assemblies of two species of porcelain crab, Petrolisthes cinctipes and Petrolisthes manimaculis (Anomura: Porcellanidae).</title>
        <authorList>
            <person name="Angst P."/>
        </authorList>
    </citation>
    <scope>NUCLEOTIDE SEQUENCE</scope>
    <source>
        <strain evidence="2">PB745_01</strain>
        <tissue evidence="2">Gill</tissue>
    </source>
</reference>
<comment type="caution">
    <text evidence="2">The sequence shown here is derived from an EMBL/GenBank/DDBJ whole genome shotgun (WGS) entry which is preliminary data.</text>
</comment>
<gene>
    <name evidence="2" type="ORF">Pcinc_004300</name>
</gene>
<evidence type="ECO:0000313" key="2">
    <source>
        <dbReference type="EMBL" id="KAK3891830.1"/>
    </source>
</evidence>
<evidence type="ECO:0000256" key="1">
    <source>
        <dbReference type="SAM" id="MobiDB-lite"/>
    </source>
</evidence>